<evidence type="ECO:0000256" key="2">
    <source>
        <dbReference type="ARBA" id="ARBA00022692"/>
    </source>
</evidence>
<organism evidence="9 10">
    <name type="scientific">Alternaria alternata</name>
    <name type="common">Alternaria rot fungus</name>
    <name type="synonym">Torula alternata</name>
    <dbReference type="NCBI Taxonomy" id="5599"/>
    <lineage>
        <taxon>Eukaryota</taxon>
        <taxon>Fungi</taxon>
        <taxon>Dikarya</taxon>
        <taxon>Ascomycota</taxon>
        <taxon>Pezizomycotina</taxon>
        <taxon>Dothideomycetes</taxon>
        <taxon>Pleosporomycetidae</taxon>
        <taxon>Pleosporales</taxon>
        <taxon>Pleosporineae</taxon>
        <taxon>Pleosporaceae</taxon>
        <taxon>Alternaria</taxon>
        <taxon>Alternaria sect. Alternaria</taxon>
        <taxon>Alternaria alternata complex</taxon>
    </lineage>
</organism>
<dbReference type="GeneID" id="29119431"/>
<dbReference type="PANTHER" id="PTHR33048:SF47">
    <property type="entry name" value="INTEGRAL MEMBRANE PROTEIN-RELATED"/>
    <property type="match status" value="1"/>
</dbReference>
<dbReference type="GO" id="GO:0016020">
    <property type="term" value="C:membrane"/>
    <property type="evidence" value="ECO:0007669"/>
    <property type="project" value="UniProtKB-SubCell"/>
</dbReference>
<evidence type="ECO:0000256" key="6">
    <source>
        <dbReference type="SAM" id="MobiDB-lite"/>
    </source>
</evidence>
<feature type="transmembrane region" description="Helical" evidence="7">
    <location>
        <begin position="42"/>
        <end position="61"/>
    </location>
</feature>
<name>A0A177E2T2_ALTAL</name>
<feature type="transmembrane region" description="Helical" evidence="7">
    <location>
        <begin position="124"/>
        <end position="145"/>
    </location>
</feature>
<evidence type="ECO:0000313" key="10">
    <source>
        <dbReference type="Proteomes" id="UP000077248"/>
    </source>
</evidence>
<evidence type="ECO:0000259" key="8">
    <source>
        <dbReference type="Pfam" id="PF20684"/>
    </source>
</evidence>
<protein>
    <recommendedName>
        <fullName evidence="8">Rhodopsin domain-containing protein</fullName>
    </recommendedName>
</protein>
<keyword evidence="2 7" id="KW-0812">Transmembrane</keyword>
<dbReference type="InterPro" id="IPR052337">
    <property type="entry name" value="SAT4-like"/>
</dbReference>
<evidence type="ECO:0000256" key="1">
    <source>
        <dbReference type="ARBA" id="ARBA00004141"/>
    </source>
</evidence>
<proteinExistence type="inferred from homology"/>
<comment type="similarity">
    <text evidence="5">Belongs to the SAT4 family.</text>
</comment>
<dbReference type="KEGG" id="aalt:CC77DRAFT_925018"/>
<dbReference type="OMA" id="RRETHCH"/>
<feature type="transmembrane region" description="Helical" evidence="7">
    <location>
        <begin position="12"/>
        <end position="30"/>
    </location>
</feature>
<feature type="domain" description="Rhodopsin" evidence="8">
    <location>
        <begin position="27"/>
        <end position="268"/>
    </location>
</feature>
<dbReference type="RefSeq" id="XP_018391141.1">
    <property type="nucleotide sequence ID" value="XM_018533837.1"/>
</dbReference>
<accession>A0A177E2T2</accession>
<evidence type="ECO:0000256" key="7">
    <source>
        <dbReference type="SAM" id="Phobius"/>
    </source>
</evidence>
<evidence type="ECO:0000313" key="9">
    <source>
        <dbReference type="EMBL" id="OAG25720.1"/>
    </source>
</evidence>
<reference evidence="9 10" key="1">
    <citation type="submission" date="2016-05" db="EMBL/GenBank/DDBJ databases">
        <title>Comparative analysis of secretome profiles of manganese(II)-oxidizing ascomycete fungi.</title>
        <authorList>
            <consortium name="DOE Joint Genome Institute"/>
            <person name="Zeiner C.A."/>
            <person name="Purvine S.O."/>
            <person name="Zink E.M."/>
            <person name="Wu S."/>
            <person name="Pasa-Tolic L."/>
            <person name="Chaput D.L."/>
            <person name="Haridas S."/>
            <person name="Grigoriev I.V."/>
            <person name="Santelli C.M."/>
            <person name="Hansel C.M."/>
        </authorList>
    </citation>
    <scope>NUCLEOTIDE SEQUENCE [LARGE SCALE GENOMIC DNA]</scope>
    <source>
        <strain evidence="9 10">SRC1lrK2f</strain>
    </source>
</reference>
<feature type="compositionally biased region" description="Polar residues" evidence="6">
    <location>
        <begin position="308"/>
        <end position="317"/>
    </location>
</feature>
<feature type="transmembrane region" description="Helical" evidence="7">
    <location>
        <begin position="165"/>
        <end position="190"/>
    </location>
</feature>
<dbReference type="VEuPathDB" id="FungiDB:CC77DRAFT_925018"/>
<comment type="subcellular location">
    <subcellularLocation>
        <location evidence="1">Membrane</location>
        <topology evidence="1">Multi-pass membrane protein</topology>
    </subcellularLocation>
</comment>
<feature type="region of interest" description="Disordered" evidence="6">
    <location>
        <begin position="282"/>
        <end position="317"/>
    </location>
</feature>
<feature type="compositionally biased region" description="Polar residues" evidence="6">
    <location>
        <begin position="285"/>
        <end position="297"/>
    </location>
</feature>
<dbReference type="Proteomes" id="UP000077248">
    <property type="component" value="Unassembled WGS sequence"/>
</dbReference>
<evidence type="ECO:0000256" key="4">
    <source>
        <dbReference type="ARBA" id="ARBA00023136"/>
    </source>
</evidence>
<evidence type="ECO:0000256" key="5">
    <source>
        <dbReference type="ARBA" id="ARBA00038359"/>
    </source>
</evidence>
<dbReference type="PANTHER" id="PTHR33048">
    <property type="entry name" value="PTH11-LIKE INTEGRAL MEMBRANE PROTEIN (AFU_ORTHOLOGUE AFUA_5G11245)"/>
    <property type="match status" value="1"/>
</dbReference>
<keyword evidence="3 7" id="KW-1133">Transmembrane helix</keyword>
<gene>
    <name evidence="9" type="ORF">CC77DRAFT_925018</name>
</gene>
<sequence>MGQNRQPELYIAALIPYVAAAIALVSRLASHRQTRHALVWEDILAVIAFSNGSAFTFISIYKMRWGLGKPLQDVDMPEDEIVYHYFLDLWVDMWFYTFSVGLSKFVILGFYWRTFSLSIIRQPIRILFVCSVVWIIVRVTLISMQCQPIRKFWHKDVPGKCPLTPMLSLFAASIPHFVLEVAILLCPLIEIYRLHISAARKIVVAAMFASGLLVCGSALGTIIHTVALGRKNNQDLTFDGIDDQIWAVCDVNLASFATSLPLIRPILRSCGGIFTYLRSSDRSVGPSNHGNPNSVPTFGSAPKRRRSQPLTTTNLDNESTIELAGELRGHRGESRGRISVLHRNECEHECEHGSHHNTGDKVGARGGIHIRNETKVNFSNV</sequence>
<keyword evidence="4 7" id="KW-0472">Membrane</keyword>
<feature type="transmembrane region" description="Helical" evidence="7">
    <location>
        <begin position="202"/>
        <end position="223"/>
    </location>
</feature>
<dbReference type="EMBL" id="KV441469">
    <property type="protein sequence ID" value="OAG25720.1"/>
    <property type="molecule type" value="Genomic_DNA"/>
</dbReference>
<evidence type="ECO:0000256" key="3">
    <source>
        <dbReference type="ARBA" id="ARBA00022989"/>
    </source>
</evidence>
<feature type="transmembrane region" description="Helical" evidence="7">
    <location>
        <begin position="93"/>
        <end position="112"/>
    </location>
</feature>
<dbReference type="AlphaFoldDB" id="A0A177E2T2"/>
<dbReference type="InterPro" id="IPR049326">
    <property type="entry name" value="Rhodopsin_dom_fungi"/>
</dbReference>
<keyword evidence="10" id="KW-1185">Reference proteome</keyword>
<dbReference type="Pfam" id="PF20684">
    <property type="entry name" value="Fung_rhodopsin"/>
    <property type="match status" value="1"/>
</dbReference>